<dbReference type="GO" id="GO:0001681">
    <property type="term" value="F:sialate O-acetylesterase activity"/>
    <property type="evidence" value="ECO:0007669"/>
    <property type="project" value="InterPro"/>
</dbReference>
<dbReference type="GO" id="GO:0005975">
    <property type="term" value="P:carbohydrate metabolic process"/>
    <property type="evidence" value="ECO:0007669"/>
    <property type="project" value="TreeGrafter"/>
</dbReference>
<feature type="non-terminal residue" evidence="1">
    <location>
        <position position="1"/>
    </location>
</feature>
<dbReference type="InterPro" id="IPR036514">
    <property type="entry name" value="SGNH_hydro_sf"/>
</dbReference>
<reference evidence="1" key="1">
    <citation type="submission" date="2018-06" db="EMBL/GenBank/DDBJ databases">
        <authorList>
            <person name="Zhirakovskaya E."/>
        </authorList>
    </citation>
    <scope>NUCLEOTIDE SEQUENCE</scope>
</reference>
<organism evidence="1">
    <name type="scientific">hydrothermal vent metagenome</name>
    <dbReference type="NCBI Taxonomy" id="652676"/>
    <lineage>
        <taxon>unclassified sequences</taxon>
        <taxon>metagenomes</taxon>
        <taxon>ecological metagenomes</taxon>
    </lineage>
</organism>
<dbReference type="AlphaFoldDB" id="A0A3B1DJG3"/>
<dbReference type="EMBL" id="UOGD01000427">
    <property type="protein sequence ID" value="VAX28747.1"/>
    <property type="molecule type" value="Genomic_DNA"/>
</dbReference>
<sequence length="179" mass="20140">ANWLEVKTHPVEDEWAELREAQAMALELPNTGMVVAIDIGEVIDIHPKNKQEVGRRLALIAKAKVYGEDISYSGPIYKSMKIEGNKIRLQFNYTDNGLKIKDSKNLKGFAIAGKDKKFVWAEAIIEGDEVVAWSSKIKNPVSVRYAWDINPDCNLYNGAELPASPFRTDDWKGITYGKK</sequence>
<accession>A0A3B1DJG3</accession>
<proteinExistence type="predicted"/>
<dbReference type="PANTHER" id="PTHR22901">
    <property type="entry name" value="SIALATE O-ACETYLESTERASE"/>
    <property type="match status" value="1"/>
</dbReference>
<protein>
    <submittedName>
        <fullName evidence="1">Sialic acid-specific 9-O-acetylesterase</fullName>
    </submittedName>
</protein>
<evidence type="ECO:0000313" key="1">
    <source>
        <dbReference type="EMBL" id="VAX28747.1"/>
    </source>
</evidence>
<dbReference type="Gene3D" id="3.40.50.1110">
    <property type="entry name" value="SGNH hydrolase"/>
    <property type="match status" value="1"/>
</dbReference>
<name>A0A3B1DJG3_9ZZZZ</name>
<dbReference type="PANTHER" id="PTHR22901:SF0">
    <property type="entry name" value="SIALATE O-ACETYLESTERASE"/>
    <property type="match status" value="1"/>
</dbReference>
<dbReference type="SUPFAM" id="SSF52266">
    <property type="entry name" value="SGNH hydrolase"/>
    <property type="match status" value="1"/>
</dbReference>
<dbReference type="InterPro" id="IPR039329">
    <property type="entry name" value="SIAE"/>
</dbReference>
<gene>
    <name evidence="1" type="ORF">MNBD_IGNAVI01-111</name>
</gene>